<reference evidence="2 3" key="1">
    <citation type="submission" date="2020-01" db="EMBL/GenBank/DDBJ databases">
        <authorList>
            <person name="Kim M.K."/>
        </authorList>
    </citation>
    <scope>NUCLEOTIDE SEQUENCE [LARGE SCALE GENOMIC DNA]</scope>
    <source>
        <strain evidence="2 3">172606-1</strain>
    </source>
</reference>
<dbReference type="Gene3D" id="3.40.109.10">
    <property type="entry name" value="NADH Oxidase"/>
    <property type="match status" value="1"/>
</dbReference>
<dbReference type="Pfam" id="PF00881">
    <property type="entry name" value="Nitroreductase"/>
    <property type="match status" value="2"/>
</dbReference>
<keyword evidence="3" id="KW-1185">Reference proteome</keyword>
<gene>
    <name evidence="2" type="ORF">GXP67_28090</name>
</gene>
<dbReference type="SUPFAM" id="SSF55469">
    <property type="entry name" value="FMN-dependent nitroreductase-like"/>
    <property type="match status" value="1"/>
</dbReference>
<protein>
    <submittedName>
        <fullName evidence="2">Nitroreductase family protein</fullName>
    </submittedName>
</protein>
<dbReference type="PANTHER" id="PTHR23026:SF100">
    <property type="entry name" value="NITROREDUCTASE"/>
    <property type="match status" value="1"/>
</dbReference>
<sequence>MVKEAKTSFPVHELVRKRWSARSFSEKPLTTEVVHTLIEAASWAPSSLNEQPWHYSYALKGTPGFDAMWACLLPGNQPWAKDAAVLVLSTGSTILAKTGQANRHFMHDCGMANAILLLQATSMGFFGHTMGGYDRQKTRALFNLPDTEEDICMIAFGYLDTPEKLTEPFKTREVTPRQRKPLEQISADVSFTLTGDAALHVSASSGK</sequence>
<dbReference type="GO" id="GO:0016491">
    <property type="term" value="F:oxidoreductase activity"/>
    <property type="evidence" value="ECO:0007669"/>
    <property type="project" value="InterPro"/>
</dbReference>
<dbReference type="Proteomes" id="UP000480178">
    <property type="component" value="Chromosome"/>
</dbReference>
<dbReference type="KEGG" id="rhoz:GXP67_28090"/>
<evidence type="ECO:0000313" key="2">
    <source>
        <dbReference type="EMBL" id="QHT70234.1"/>
    </source>
</evidence>
<organism evidence="2 3">
    <name type="scientific">Rhodocytophaga rosea</name>
    <dbReference type="NCBI Taxonomy" id="2704465"/>
    <lineage>
        <taxon>Bacteria</taxon>
        <taxon>Pseudomonadati</taxon>
        <taxon>Bacteroidota</taxon>
        <taxon>Cytophagia</taxon>
        <taxon>Cytophagales</taxon>
        <taxon>Rhodocytophagaceae</taxon>
        <taxon>Rhodocytophaga</taxon>
    </lineage>
</organism>
<dbReference type="RefSeq" id="WP_162446215.1">
    <property type="nucleotide sequence ID" value="NZ_CP048222.1"/>
</dbReference>
<evidence type="ECO:0000313" key="3">
    <source>
        <dbReference type="Proteomes" id="UP000480178"/>
    </source>
</evidence>
<dbReference type="InterPro" id="IPR050627">
    <property type="entry name" value="Nitroreductase/BluB"/>
</dbReference>
<dbReference type="AlphaFoldDB" id="A0A6C0GQU9"/>
<dbReference type="CDD" id="cd02138">
    <property type="entry name" value="TdsD-like"/>
    <property type="match status" value="1"/>
</dbReference>
<dbReference type="InterPro" id="IPR029479">
    <property type="entry name" value="Nitroreductase"/>
</dbReference>
<proteinExistence type="predicted"/>
<dbReference type="EMBL" id="CP048222">
    <property type="protein sequence ID" value="QHT70234.1"/>
    <property type="molecule type" value="Genomic_DNA"/>
</dbReference>
<name>A0A6C0GQU9_9BACT</name>
<dbReference type="InterPro" id="IPR000415">
    <property type="entry name" value="Nitroreductase-like"/>
</dbReference>
<feature type="domain" description="Nitroreductase" evidence="1">
    <location>
        <begin position="15"/>
        <end position="55"/>
    </location>
</feature>
<feature type="domain" description="Nitroreductase" evidence="1">
    <location>
        <begin position="75"/>
        <end position="158"/>
    </location>
</feature>
<evidence type="ECO:0000259" key="1">
    <source>
        <dbReference type="Pfam" id="PF00881"/>
    </source>
</evidence>
<dbReference type="PANTHER" id="PTHR23026">
    <property type="entry name" value="NADPH NITROREDUCTASE"/>
    <property type="match status" value="1"/>
</dbReference>
<accession>A0A6C0GQU9</accession>